<dbReference type="EMBL" id="CAJMWS010000735">
    <property type="protein sequence ID" value="CAE6461227.1"/>
    <property type="molecule type" value="Genomic_DNA"/>
</dbReference>
<gene>
    <name evidence="1" type="ORF">RDB_LOCUS159708</name>
</gene>
<protein>
    <submittedName>
        <fullName evidence="1">Uncharacterized protein</fullName>
    </submittedName>
</protein>
<organism evidence="1 2">
    <name type="scientific">Rhizoctonia solani</name>
    <dbReference type="NCBI Taxonomy" id="456999"/>
    <lineage>
        <taxon>Eukaryota</taxon>
        <taxon>Fungi</taxon>
        <taxon>Dikarya</taxon>
        <taxon>Basidiomycota</taxon>
        <taxon>Agaricomycotina</taxon>
        <taxon>Agaricomycetes</taxon>
        <taxon>Cantharellales</taxon>
        <taxon>Ceratobasidiaceae</taxon>
        <taxon>Rhizoctonia</taxon>
    </lineage>
</organism>
<comment type="caution">
    <text evidence="1">The sequence shown here is derived from an EMBL/GenBank/DDBJ whole genome shotgun (WGS) entry which is preliminary data.</text>
</comment>
<accession>A0A8H3BM36</accession>
<evidence type="ECO:0000313" key="1">
    <source>
        <dbReference type="EMBL" id="CAE6461227.1"/>
    </source>
</evidence>
<evidence type="ECO:0000313" key="2">
    <source>
        <dbReference type="Proteomes" id="UP000663846"/>
    </source>
</evidence>
<proteinExistence type="predicted"/>
<dbReference type="Proteomes" id="UP000663846">
    <property type="component" value="Unassembled WGS sequence"/>
</dbReference>
<reference evidence="1" key="1">
    <citation type="submission" date="2021-01" db="EMBL/GenBank/DDBJ databases">
        <authorList>
            <person name="Kaushik A."/>
        </authorList>
    </citation>
    <scope>NUCLEOTIDE SEQUENCE</scope>
    <source>
        <strain evidence="1">AG1-1C</strain>
    </source>
</reference>
<dbReference type="AlphaFoldDB" id="A0A8H3BM36"/>
<sequence length="182" mass="20004">MEPEPLIKSASNRSLKSAFEEPYLGNVHECFVEALEHYSRYSGAAKLYMKSISVVQSSGMGKSRMVDEATNMIFTIPANLREDLPVGETTYPPPDTALRSHFVDHEKKSNELLQAECAILLKHIFATVTSKLPSVLAKESGLTLAVAWANHLKSQSTTEKVGGEREAFYSQALDAAQKVGML</sequence>
<name>A0A8H3BM36_9AGAM</name>